<dbReference type="GO" id="GO:0005737">
    <property type="term" value="C:cytoplasm"/>
    <property type="evidence" value="ECO:0007669"/>
    <property type="project" value="UniProtKB-SubCell"/>
</dbReference>
<evidence type="ECO:0000256" key="12">
    <source>
        <dbReference type="ARBA" id="ARBA00052293"/>
    </source>
</evidence>
<feature type="compositionally biased region" description="Polar residues" evidence="14">
    <location>
        <begin position="521"/>
        <end position="532"/>
    </location>
</feature>
<keyword evidence="16" id="KW-1185">Reference proteome</keyword>
<comment type="similarity">
    <text evidence="9">Belongs to the glycosyltransferase 8 family. Glycogenin subfamily.</text>
</comment>
<dbReference type="PANTHER" id="PTHR11183">
    <property type="entry name" value="GLYCOGENIN SUBFAMILY MEMBER"/>
    <property type="match status" value="1"/>
</dbReference>
<comment type="catalytic activity">
    <reaction evidence="12">
        <text>L-tyrosyl-[glycogenin] + UDP-alpha-D-glucose = alpha-D-glucosyl-L-tyrosyl-[glycogenin] + UDP + H(+)</text>
        <dbReference type="Rhea" id="RHEA:23360"/>
        <dbReference type="Rhea" id="RHEA-COMP:14604"/>
        <dbReference type="Rhea" id="RHEA-COMP:14605"/>
        <dbReference type="ChEBI" id="CHEBI:15378"/>
        <dbReference type="ChEBI" id="CHEBI:46858"/>
        <dbReference type="ChEBI" id="CHEBI:58223"/>
        <dbReference type="ChEBI" id="CHEBI:58885"/>
        <dbReference type="ChEBI" id="CHEBI:140573"/>
        <dbReference type="EC" id="2.4.1.186"/>
    </reaction>
</comment>
<dbReference type="InterPro" id="IPR029044">
    <property type="entry name" value="Nucleotide-diphossugar_trans"/>
</dbReference>
<keyword evidence="4" id="KW-0808">Transferase</keyword>
<dbReference type="EC" id="2.4.1.186" evidence="10"/>
<comment type="subcellular location">
    <subcellularLocation>
        <location evidence="2">Cytoplasm</location>
    </subcellularLocation>
</comment>
<dbReference type="Pfam" id="PF01501">
    <property type="entry name" value="Glyco_transf_8"/>
    <property type="match status" value="1"/>
</dbReference>
<dbReference type="EMBL" id="UZAK01000522">
    <property type="protein sequence ID" value="VDO63424.1"/>
    <property type="molecule type" value="Genomic_DNA"/>
</dbReference>
<keyword evidence="5" id="KW-0479">Metal-binding</keyword>
<evidence type="ECO:0000313" key="16">
    <source>
        <dbReference type="Proteomes" id="UP000279833"/>
    </source>
</evidence>
<evidence type="ECO:0000256" key="10">
    <source>
        <dbReference type="ARBA" id="ARBA00038934"/>
    </source>
</evidence>
<evidence type="ECO:0000256" key="11">
    <source>
        <dbReference type="ARBA" id="ARBA00050886"/>
    </source>
</evidence>
<dbReference type="AlphaFoldDB" id="A0A183JDG5"/>
<keyword evidence="3" id="KW-0963">Cytoplasm</keyword>
<organism evidence="17">
    <name type="scientific">Schistosoma curassoni</name>
    <dbReference type="NCBI Taxonomy" id="6186"/>
    <lineage>
        <taxon>Eukaryota</taxon>
        <taxon>Metazoa</taxon>
        <taxon>Spiralia</taxon>
        <taxon>Lophotrochozoa</taxon>
        <taxon>Platyhelminthes</taxon>
        <taxon>Trematoda</taxon>
        <taxon>Digenea</taxon>
        <taxon>Strigeidida</taxon>
        <taxon>Schistosomatoidea</taxon>
        <taxon>Schistosomatidae</taxon>
        <taxon>Schistosoma</taxon>
    </lineage>
</organism>
<evidence type="ECO:0000256" key="8">
    <source>
        <dbReference type="ARBA" id="ARBA00023211"/>
    </source>
</evidence>
<evidence type="ECO:0000256" key="14">
    <source>
        <dbReference type="SAM" id="MobiDB-lite"/>
    </source>
</evidence>
<sequence length="957" mass="110627">MGRESFVTLATNDEYCVGALVLAASIKQSETSKELTILVTPGLSSQMSTYDNVIEVQPVITKGWSQPVIGGRTELIETFTKIQVWSLTQFTKVVFMDADTLVLQNVDELFDRSGFTAAPDPLWPDCFNSGVFILEPSMDTYNGLLRMLFDSGSFDGREQGLLNTYFSNWLEGDISHRLPCIYNCICRISDDTSFEFYTSRSAWVQFGGSVRVVHFAGPIKPWHKTSAAKTCSQAAFRTFFNTDKNRRSICRVAGMLAYWWSLFLILVRPQLYPDMYLSHISLDSLRKYDQIQDSFNNCHDKFHVFTNENHDNNHKNSFISINPSPHEEYIDKVSRRNHSLLTTPEDNLKLPYHPEFHDTNWDYLHRGQRIDESNKYVEHHQTCIETPLQPPPPPPPPQFNLSLSGVNYCREEDTMKNSSHQDQYHDNKNEYQQKEISQKLNEKHSNHNENHQSNHYNDQEEFHEHHFEKNPLNIIQHHDTTEQNNQHCESDIVKNDFQHKTEPLSQESKSDDIQAIPEKPSSISNAEVSPINSIQSESIEKSKSASNYSLNCHKCYEKLIREYQRLLCPMKMRKLSFDSNIKPRQVFKKQRYYSLGSSFKPTIKTFHPIKIDCRKLTKTSSLTDIVNKKLIKNDSPNFFISCNTLSNNVNLGIEQFHRVPNKNIDFETNYKHRNINNRFNQTIELNNKLSNPFRGLDIAYLNCKQVDHTITTATTTTTTTTTTTNTTTTTTTTSSKRKPHGYNNKSCLYNEVDLKRKRNNLLSSQFKQSYSADNIIQLDYNTKIINSQSTDYLNQSKSKRLSSIYNNNNNLQSNSMKLDQNTWQLKVKRKIKHGYPWRIYENQFINNNNISTSSSTPSFNVTKAQHKSSSYHYRMIAVNILYTGIAGDLANIDYGKQLCSYHAQLEIVSNERMYAWERGEIDYTGKDRFINILNKLCTTLRDIGGETNLPIGTDIMK</sequence>
<evidence type="ECO:0000256" key="13">
    <source>
        <dbReference type="ARBA" id="ARBA00057883"/>
    </source>
</evidence>
<evidence type="ECO:0000256" key="3">
    <source>
        <dbReference type="ARBA" id="ARBA00022490"/>
    </source>
</evidence>
<evidence type="ECO:0000256" key="6">
    <source>
        <dbReference type="ARBA" id="ARBA00023056"/>
    </source>
</evidence>
<keyword evidence="8" id="KW-0464">Manganese</keyword>
<dbReference type="SUPFAM" id="SSF53448">
    <property type="entry name" value="Nucleotide-diphospho-sugar transferases"/>
    <property type="match status" value="1"/>
</dbReference>
<feature type="compositionally biased region" description="Low complexity" evidence="14">
    <location>
        <begin position="719"/>
        <end position="733"/>
    </location>
</feature>
<evidence type="ECO:0000313" key="15">
    <source>
        <dbReference type="EMBL" id="VDO63424.1"/>
    </source>
</evidence>
<evidence type="ECO:0000256" key="9">
    <source>
        <dbReference type="ARBA" id="ARBA00038162"/>
    </source>
</evidence>
<dbReference type="CDD" id="cd02537">
    <property type="entry name" value="GT8_Glycogenin"/>
    <property type="match status" value="1"/>
</dbReference>
<accession>A0A183JDG5</accession>
<name>A0A183JDG5_9TREM</name>
<dbReference type="InterPro" id="IPR050587">
    <property type="entry name" value="GNT1/Glycosyltrans_8"/>
</dbReference>
<dbReference type="STRING" id="6186.A0A183JDG5"/>
<comment type="catalytic activity">
    <reaction evidence="11">
        <text>[1,4-alpha-D-glucosyl](n)-L-tyrosyl-[glycogenin] + UDP-alpha-D-glucose = [1,4-alpha-D-glucosyl](n+1)-L-tyrosyl-[glycogenin] + UDP + H(+)</text>
        <dbReference type="Rhea" id="RHEA:56560"/>
        <dbReference type="Rhea" id="RHEA-COMP:14606"/>
        <dbReference type="Rhea" id="RHEA-COMP:14607"/>
        <dbReference type="ChEBI" id="CHEBI:15378"/>
        <dbReference type="ChEBI" id="CHEBI:58223"/>
        <dbReference type="ChEBI" id="CHEBI:58885"/>
        <dbReference type="ChEBI" id="CHEBI:140574"/>
        <dbReference type="EC" id="2.4.1.186"/>
    </reaction>
</comment>
<reference evidence="17" key="1">
    <citation type="submission" date="2016-06" db="UniProtKB">
        <authorList>
            <consortium name="WormBaseParasite"/>
        </authorList>
    </citation>
    <scope>IDENTIFICATION</scope>
</reference>
<evidence type="ECO:0000256" key="5">
    <source>
        <dbReference type="ARBA" id="ARBA00022723"/>
    </source>
</evidence>
<keyword evidence="7" id="KW-0325">Glycoprotein</keyword>
<dbReference type="FunFam" id="3.90.550.10:FF:000092">
    <property type="entry name" value="Glycogenin 2"/>
    <property type="match status" value="1"/>
</dbReference>
<feature type="region of interest" description="Disordered" evidence="14">
    <location>
        <begin position="501"/>
        <end position="540"/>
    </location>
</feature>
<evidence type="ECO:0000256" key="4">
    <source>
        <dbReference type="ARBA" id="ARBA00022679"/>
    </source>
</evidence>
<dbReference type="Gene3D" id="3.90.550.10">
    <property type="entry name" value="Spore Coat Polysaccharide Biosynthesis Protein SpsA, Chain A"/>
    <property type="match status" value="1"/>
</dbReference>
<dbReference type="InterPro" id="IPR002495">
    <property type="entry name" value="Glyco_trans_8"/>
</dbReference>
<dbReference type="GO" id="GO:0046872">
    <property type="term" value="F:metal ion binding"/>
    <property type="evidence" value="ECO:0007669"/>
    <property type="project" value="UniProtKB-KW"/>
</dbReference>
<keyword evidence="6" id="KW-0320">Glycogen biosynthesis</keyword>
<evidence type="ECO:0000256" key="1">
    <source>
        <dbReference type="ARBA" id="ARBA00001936"/>
    </source>
</evidence>
<evidence type="ECO:0000256" key="7">
    <source>
        <dbReference type="ARBA" id="ARBA00023180"/>
    </source>
</evidence>
<proteinExistence type="inferred from homology"/>
<dbReference type="GO" id="GO:0005978">
    <property type="term" value="P:glycogen biosynthetic process"/>
    <property type="evidence" value="ECO:0007669"/>
    <property type="project" value="UniProtKB-KW"/>
</dbReference>
<gene>
    <name evidence="15" type="ORF">SCUD_LOCUS728</name>
</gene>
<evidence type="ECO:0000256" key="2">
    <source>
        <dbReference type="ARBA" id="ARBA00004496"/>
    </source>
</evidence>
<feature type="compositionally biased region" description="Basic and acidic residues" evidence="14">
    <location>
        <begin position="501"/>
        <end position="512"/>
    </location>
</feature>
<protein>
    <recommendedName>
        <fullName evidence="10">glycogenin glucosyltransferase</fullName>
        <ecNumber evidence="10">2.4.1.186</ecNumber>
    </recommendedName>
</protein>
<comment type="cofactor">
    <cofactor evidence="1">
        <name>Mn(2+)</name>
        <dbReference type="ChEBI" id="CHEBI:29035"/>
    </cofactor>
</comment>
<evidence type="ECO:0000313" key="17">
    <source>
        <dbReference type="WBParaSite" id="SCUD_0000072701-mRNA-1"/>
    </source>
</evidence>
<dbReference type="GO" id="GO:0008466">
    <property type="term" value="F:glycogenin glucosyltransferase activity"/>
    <property type="evidence" value="ECO:0007669"/>
    <property type="project" value="UniProtKB-EC"/>
</dbReference>
<feature type="region of interest" description="Disordered" evidence="14">
    <location>
        <begin position="719"/>
        <end position="742"/>
    </location>
</feature>
<dbReference type="WBParaSite" id="SCUD_0000072701-mRNA-1">
    <property type="protein sequence ID" value="SCUD_0000072701-mRNA-1"/>
    <property type="gene ID" value="SCUD_0000072701"/>
</dbReference>
<comment type="function">
    <text evidence="13">Self-glucosylating initiator of glycogen synthesis. It catalyzes the formation of a short alpha (1,4)-glucosyl chain covalently attached via a glucose 1-O-tyrosyl linkage to internal tyrosine residues and these chains act as primers for the elongation reaction catalyzed by glycogen synthase.</text>
</comment>
<dbReference type="Proteomes" id="UP000279833">
    <property type="component" value="Unassembled WGS sequence"/>
</dbReference>
<reference evidence="15 16" key="2">
    <citation type="submission" date="2018-11" db="EMBL/GenBank/DDBJ databases">
        <authorList>
            <consortium name="Pathogen Informatics"/>
        </authorList>
    </citation>
    <scope>NUCLEOTIDE SEQUENCE [LARGE SCALE GENOMIC DNA]</scope>
    <source>
        <strain evidence="15">Dakar</strain>
        <strain evidence="16">Dakar, Senegal</strain>
    </source>
</reference>